<dbReference type="Pfam" id="PF13414">
    <property type="entry name" value="TPR_11"/>
    <property type="match status" value="1"/>
</dbReference>
<accession>A0A1X7DPM0</accession>
<dbReference type="SUPFAM" id="SSF53756">
    <property type="entry name" value="UDP-Glycosyltransferase/glycogen phosphorylase"/>
    <property type="match status" value="1"/>
</dbReference>
<organism evidence="4 5">
    <name type="scientific">Trinickia caryophylli</name>
    <name type="common">Paraburkholderia caryophylli</name>
    <dbReference type="NCBI Taxonomy" id="28094"/>
    <lineage>
        <taxon>Bacteria</taxon>
        <taxon>Pseudomonadati</taxon>
        <taxon>Pseudomonadota</taxon>
        <taxon>Betaproteobacteria</taxon>
        <taxon>Burkholderiales</taxon>
        <taxon>Burkholderiaceae</taxon>
        <taxon>Trinickia</taxon>
    </lineage>
</organism>
<dbReference type="GeneID" id="95548311"/>
<feature type="repeat" description="TPR" evidence="3">
    <location>
        <begin position="351"/>
        <end position="384"/>
    </location>
</feature>
<dbReference type="PANTHER" id="PTHR44858">
    <property type="entry name" value="TETRATRICOPEPTIDE REPEAT PROTEIN 6"/>
    <property type="match status" value="1"/>
</dbReference>
<proteinExistence type="predicted"/>
<protein>
    <submittedName>
        <fullName evidence="4">Tetratricopeptide (TPR) repeat</fullName>
    </submittedName>
</protein>
<feature type="repeat" description="TPR" evidence="3">
    <location>
        <begin position="283"/>
        <end position="316"/>
    </location>
</feature>
<dbReference type="Gene3D" id="3.40.50.2000">
    <property type="entry name" value="Glycogen Phosphorylase B"/>
    <property type="match status" value="1"/>
</dbReference>
<dbReference type="AlphaFoldDB" id="A0A1X7DPM0"/>
<dbReference type="SMART" id="SM00028">
    <property type="entry name" value="TPR"/>
    <property type="match status" value="11"/>
</dbReference>
<keyword evidence="5" id="KW-1185">Reference proteome</keyword>
<feature type="repeat" description="TPR" evidence="3">
    <location>
        <begin position="147"/>
        <end position="180"/>
    </location>
</feature>
<name>A0A1X7DPM0_TRICW</name>
<dbReference type="EMBL" id="FXAH01000003">
    <property type="protein sequence ID" value="SMF19044.1"/>
    <property type="molecule type" value="Genomic_DNA"/>
</dbReference>
<dbReference type="Gene3D" id="1.25.40.10">
    <property type="entry name" value="Tetratricopeptide repeat domain"/>
    <property type="match status" value="4"/>
</dbReference>
<sequence>MNADALATGRAELLERARAAHARGAWEEAESGYRSLLRTQPDDPDALHMLGLLRFQDGRLLEAHGYLNRSIERQPSALALANHASVLLALERRAEALERLDAALRMHPDHPRALLLRADLLAESGHNEQAIDTLDRIIASLPGQPPALVWTKRAAALHRIGRHREAIDACERALSLEPGSFDAHSLRGDALRAEQQWEAALVDYELALALQPASVAMAMARGETLARLGRLEPALGCFNDALAARPDSVEALYNSAVALERLGRLHEALARTERLLALEPRHLLGLAHRGNVLARLGRLDEAIASYDAAIDVSPRFVEALCNRSRVLRQSRRPEAALSSAERALKENDDFAPAWYARGQALQYLHRYDEALADLERAHQLAPDDLATRFQCANTLRMMMRHDEALEAYDRVLDADPGHIETHFSKAFVLLSLGDFARGWAEYEWRWREEQVGAFARDFPQPLWLGDAPLAGRTILLHAEQGLGDTLQFCRYVERVKALGATVVLEVQRPVVNLMSTVRGADVVVARGDPLPPFDCHCPLLSLALAFKTDEASIPADVPYLAAVPARIAHWHERLGTKTRPRIGIAWSGNPQHLDDHNRSIGLARLRPLLIEGVEWVSLQKVVRDEDRETLEESGIRHFGEELGDFGDTAALVGALDHVISVDTSVAHLAGALARQLWLLLPWLPDWRWRLSGAASMWYPSATLFRQPRAGDWDAVLEQVAAALRQQWLAHTTS</sequence>
<dbReference type="Pfam" id="PF13432">
    <property type="entry name" value="TPR_16"/>
    <property type="match status" value="4"/>
</dbReference>
<evidence type="ECO:0000256" key="1">
    <source>
        <dbReference type="ARBA" id="ARBA00022737"/>
    </source>
</evidence>
<dbReference type="OrthoDB" id="9814129at2"/>
<dbReference type="Proteomes" id="UP000192911">
    <property type="component" value="Unassembled WGS sequence"/>
</dbReference>
<dbReference type="RefSeq" id="WP_085226376.1">
    <property type="nucleotide sequence ID" value="NZ_BSQD01000003.1"/>
</dbReference>
<gene>
    <name evidence="4" type="ORF">SAMN06295900_103479</name>
</gene>
<dbReference type="InterPro" id="IPR019734">
    <property type="entry name" value="TPR_rpt"/>
</dbReference>
<keyword evidence="1" id="KW-0677">Repeat</keyword>
<evidence type="ECO:0000256" key="2">
    <source>
        <dbReference type="ARBA" id="ARBA00022803"/>
    </source>
</evidence>
<reference evidence="5" key="1">
    <citation type="submission" date="2017-04" db="EMBL/GenBank/DDBJ databases">
        <authorList>
            <person name="Varghese N."/>
            <person name="Submissions S."/>
        </authorList>
    </citation>
    <scope>NUCLEOTIDE SEQUENCE [LARGE SCALE GENOMIC DNA]</scope>
    <source>
        <strain evidence="5">Ballard 720</strain>
    </source>
</reference>
<dbReference type="Pfam" id="PF13424">
    <property type="entry name" value="TPR_12"/>
    <property type="match status" value="1"/>
</dbReference>
<dbReference type="InterPro" id="IPR011990">
    <property type="entry name" value="TPR-like_helical_dom_sf"/>
</dbReference>
<feature type="repeat" description="TPR" evidence="3">
    <location>
        <begin position="249"/>
        <end position="282"/>
    </location>
</feature>
<keyword evidence="2 3" id="KW-0802">TPR repeat</keyword>
<dbReference type="STRING" id="28094.SAMN06295900_103479"/>
<evidence type="ECO:0000313" key="5">
    <source>
        <dbReference type="Proteomes" id="UP000192911"/>
    </source>
</evidence>
<dbReference type="PANTHER" id="PTHR44858:SF1">
    <property type="entry name" value="UDP-N-ACETYLGLUCOSAMINE--PEPTIDE N-ACETYLGLUCOSAMINYLTRANSFERASE SPINDLY-RELATED"/>
    <property type="match status" value="1"/>
</dbReference>
<dbReference type="SUPFAM" id="SSF48452">
    <property type="entry name" value="TPR-like"/>
    <property type="match status" value="2"/>
</dbReference>
<feature type="repeat" description="TPR" evidence="3">
    <location>
        <begin position="77"/>
        <end position="110"/>
    </location>
</feature>
<evidence type="ECO:0000313" key="4">
    <source>
        <dbReference type="EMBL" id="SMF19044.1"/>
    </source>
</evidence>
<dbReference type="PROSITE" id="PS50005">
    <property type="entry name" value="TPR"/>
    <property type="match status" value="5"/>
</dbReference>
<evidence type="ECO:0000256" key="3">
    <source>
        <dbReference type="PROSITE-ProRule" id="PRU00339"/>
    </source>
</evidence>
<dbReference type="InterPro" id="IPR050498">
    <property type="entry name" value="Ycf3"/>
</dbReference>